<protein>
    <submittedName>
        <fullName evidence="1">Uncharacterized protein</fullName>
    </submittedName>
</protein>
<comment type="caution">
    <text evidence="1">The sequence shown here is derived from an EMBL/GenBank/DDBJ whole genome shotgun (WGS) entry which is preliminary data.</text>
</comment>
<gene>
    <name evidence="1" type="ORF">DWV35_24640</name>
</gene>
<dbReference type="Proteomes" id="UP000286031">
    <property type="component" value="Unassembled WGS sequence"/>
</dbReference>
<organism evidence="1 2">
    <name type="scientific">Bacteroides ovatus</name>
    <dbReference type="NCBI Taxonomy" id="28116"/>
    <lineage>
        <taxon>Bacteria</taxon>
        <taxon>Pseudomonadati</taxon>
        <taxon>Bacteroidota</taxon>
        <taxon>Bacteroidia</taxon>
        <taxon>Bacteroidales</taxon>
        <taxon>Bacteroidaceae</taxon>
        <taxon>Bacteroides</taxon>
    </lineage>
</organism>
<accession>A0A413EFY3</accession>
<sequence length="111" mass="12123">MKKSVIIGGNTYNLTSPTIKGITLAGKCLGDIPNKNDIYEILNEKDKDTLCDTLSYFIAGDLSLAKRLSKGDKKEVVEAIKIIIVDFIQPILLRASLMAKNVSLMAAKPKL</sequence>
<reference evidence="1 2" key="1">
    <citation type="submission" date="2018-08" db="EMBL/GenBank/DDBJ databases">
        <title>A genome reference for cultivated species of the human gut microbiota.</title>
        <authorList>
            <person name="Zou Y."/>
            <person name="Xue W."/>
            <person name="Luo G."/>
        </authorList>
    </citation>
    <scope>NUCLEOTIDE SEQUENCE [LARGE SCALE GENOMIC DNA]</scope>
    <source>
        <strain evidence="1 2">AF04-46</strain>
    </source>
</reference>
<dbReference type="AlphaFoldDB" id="A0A413EFY3"/>
<dbReference type="RefSeq" id="WP_117515399.1">
    <property type="nucleotide sequence ID" value="NZ_JAQCPI010000059.1"/>
</dbReference>
<dbReference type="EMBL" id="QSBI01000051">
    <property type="protein sequence ID" value="RGX05658.1"/>
    <property type="molecule type" value="Genomic_DNA"/>
</dbReference>
<proteinExistence type="predicted"/>
<evidence type="ECO:0000313" key="1">
    <source>
        <dbReference type="EMBL" id="RGX05658.1"/>
    </source>
</evidence>
<evidence type="ECO:0000313" key="2">
    <source>
        <dbReference type="Proteomes" id="UP000286031"/>
    </source>
</evidence>
<name>A0A413EFY3_BACOV</name>